<sequence length="449" mass="47614">MTSTSNLSLPFIMPAQAQKHVTHNDALLVLDALVQLSVASRQLSVPPDDPQPGERHIVAEGAGGLWTGVPAGHVAAFQDGAWRIFAPQAGWIAWIADEGAALVFDGEGWSPFTGTAINPAAMVGVNTSADGTNRLAVKSDAVLLSHDDVTPGNGGIQLKLNKSAPGDTASVLYQTEWSGRAEFGTTGDDDFHIKVSADGADWHEALVIEAGSGAVSLPNTPPLANSFNLLKDAGRFAGSPEPQSALATSFETPDYIVPTNGAGIAAAAKFIYNNSTYGGPGDPLHADMDALVSRMREEGFRRYGVEFFAMEITAGSGTNTARTIGGVLHYLPFATPQLPLPPELTLNFHVLVKSGSLGCGIPGGHNTLYLDGVRHGTPAQILPADGWRQVTRHYRVSPSRYLGYDNIVHQIFVTPGTVFWLAAFTVTPGLLPITPERYYGVIPSLEAWR</sequence>
<evidence type="ECO:0008006" key="3">
    <source>
        <dbReference type="Google" id="ProtNLM"/>
    </source>
</evidence>
<dbReference type="RefSeq" id="WP_188451182.1">
    <property type="nucleotide sequence ID" value="NZ_BMFS01000002.1"/>
</dbReference>
<proteinExistence type="predicted"/>
<protein>
    <recommendedName>
        <fullName evidence="3">DUF2793 domain-containing protein</fullName>
    </recommendedName>
</protein>
<name>A0ABQ1XI64_9PROT</name>
<dbReference type="InterPro" id="IPR021251">
    <property type="entry name" value="DUF2793"/>
</dbReference>
<evidence type="ECO:0000313" key="1">
    <source>
        <dbReference type="EMBL" id="GGG94263.1"/>
    </source>
</evidence>
<accession>A0ABQ1XI64</accession>
<gene>
    <name evidence="1" type="ORF">GCM10007420_07200</name>
</gene>
<reference evidence="2" key="1">
    <citation type="journal article" date="2019" name="Int. J. Syst. Evol. Microbiol.">
        <title>The Global Catalogue of Microorganisms (GCM) 10K type strain sequencing project: providing services to taxonomists for standard genome sequencing and annotation.</title>
        <authorList>
            <consortium name="The Broad Institute Genomics Platform"/>
            <consortium name="The Broad Institute Genome Sequencing Center for Infectious Disease"/>
            <person name="Wu L."/>
            <person name="Ma J."/>
        </authorList>
    </citation>
    <scope>NUCLEOTIDE SEQUENCE [LARGE SCALE GENOMIC DNA]</scope>
    <source>
        <strain evidence="2">CGMCC 1.12766</strain>
    </source>
</reference>
<dbReference type="Proteomes" id="UP000648722">
    <property type="component" value="Unassembled WGS sequence"/>
</dbReference>
<organism evidence="1 2">
    <name type="scientific">Glycocaulis albus</name>
    <dbReference type="NCBI Taxonomy" id="1382801"/>
    <lineage>
        <taxon>Bacteria</taxon>
        <taxon>Pseudomonadati</taxon>
        <taxon>Pseudomonadota</taxon>
        <taxon>Alphaproteobacteria</taxon>
        <taxon>Maricaulales</taxon>
        <taxon>Maricaulaceae</taxon>
        <taxon>Glycocaulis</taxon>
    </lineage>
</organism>
<evidence type="ECO:0000313" key="2">
    <source>
        <dbReference type="Proteomes" id="UP000648722"/>
    </source>
</evidence>
<keyword evidence="2" id="KW-1185">Reference proteome</keyword>
<dbReference type="Pfam" id="PF10983">
    <property type="entry name" value="DUF2793"/>
    <property type="match status" value="1"/>
</dbReference>
<dbReference type="EMBL" id="BMFS01000002">
    <property type="protein sequence ID" value="GGG94263.1"/>
    <property type="molecule type" value="Genomic_DNA"/>
</dbReference>
<comment type="caution">
    <text evidence="1">The sequence shown here is derived from an EMBL/GenBank/DDBJ whole genome shotgun (WGS) entry which is preliminary data.</text>
</comment>